<dbReference type="InterPro" id="IPR000850">
    <property type="entry name" value="Adenylat/UMP-CMP_kin"/>
</dbReference>
<evidence type="ECO:0000313" key="9">
    <source>
        <dbReference type="EMBL" id="SPP64297.1"/>
    </source>
</evidence>
<dbReference type="InterPro" id="IPR007862">
    <property type="entry name" value="Adenylate_kinase_lid-dom"/>
</dbReference>
<feature type="binding site" evidence="5">
    <location>
        <position position="92"/>
    </location>
    <ligand>
        <name>AMP</name>
        <dbReference type="ChEBI" id="CHEBI:456215"/>
    </ligand>
</feature>
<dbReference type="Gene3D" id="3.40.50.300">
    <property type="entry name" value="P-loop containing nucleotide triphosphate hydrolases"/>
    <property type="match status" value="1"/>
</dbReference>
<dbReference type="FunFam" id="3.40.50.300:FF:000106">
    <property type="entry name" value="Adenylate kinase mitochondrial"/>
    <property type="match status" value="1"/>
</dbReference>
<keyword evidence="5" id="KW-0862">Zinc</keyword>
<feature type="binding site" evidence="5">
    <location>
        <position position="160"/>
    </location>
    <ligand>
        <name>AMP</name>
        <dbReference type="ChEBI" id="CHEBI:456215"/>
    </ligand>
</feature>
<feature type="binding site" evidence="5">
    <location>
        <position position="127"/>
    </location>
    <ligand>
        <name>ATP</name>
        <dbReference type="ChEBI" id="CHEBI:30616"/>
    </ligand>
</feature>
<dbReference type="SUPFAM" id="SSF52540">
    <property type="entry name" value="P-loop containing nucleoside triphosphate hydrolases"/>
    <property type="match status" value="1"/>
</dbReference>
<dbReference type="InterPro" id="IPR033690">
    <property type="entry name" value="Adenylat_kinase_CS"/>
</dbReference>
<dbReference type="CDD" id="cd01428">
    <property type="entry name" value="ADK"/>
    <property type="match status" value="1"/>
</dbReference>
<evidence type="ECO:0000256" key="1">
    <source>
        <dbReference type="ARBA" id="ARBA00022679"/>
    </source>
</evidence>
<dbReference type="UniPathway" id="UPA00588">
    <property type="reaction ID" value="UER00649"/>
</dbReference>
<dbReference type="HAMAP" id="MF_00235">
    <property type="entry name" value="Adenylate_kinase_Adk"/>
    <property type="match status" value="1"/>
</dbReference>
<dbReference type="GO" id="GO:0005737">
    <property type="term" value="C:cytoplasm"/>
    <property type="evidence" value="ECO:0007669"/>
    <property type="project" value="UniProtKB-SubCell"/>
</dbReference>
<feature type="binding site" evidence="5">
    <location>
        <position position="130"/>
    </location>
    <ligand>
        <name>Zn(2+)</name>
        <dbReference type="ChEBI" id="CHEBI:29105"/>
        <note>structural</note>
    </ligand>
</feature>
<name>A0A330L3C0_9BACT</name>
<dbReference type="EC" id="2.7.4.3" evidence="5 7"/>
<feature type="binding site" evidence="5">
    <location>
        <position position="153"/>
    </location>
    <ligand>
        <name>Zn(2+)</name>
        <dbReference type="ChEBI" id="CHEBI:29105"/>
        <note>structural</note>
    </ligand>
</feature>
<dbReference type="Pfam" id="PF05191">
    <property type="entry name" value="ADK_lid"/>
    <property type="match status" value="1"/>
</dbReference>
<organism evidence="9 10">
    <name type="scientific">Nitrospira lenta</name>
    <dbReference type="NCBI Taxonomy" id="1436998"/>
    <lineage>
        <taxon>Bacteria</taxon>
        <taxon>Pseudomonadati</taxon>
        <taxon>Nitrospirota</taxon>
        <taxon>Nitrospiria</taxon>
        <taxon>Nitrospirales</taxon>
        <taxon>Nitrospiraceae</taxon>
        <taxon>Nitrospira</taxon>
    </lineage>
</organism>
<feature type="binding site" evidence="5">
    <location>
        <position position="150"/>
    </location>
    <ligand>
        <name>Zn(2+)</name>
        <dbReference type="ChEBI" id="CHEBI:29105"/>
        <note>structural</note>
    </ligand>
</feature>
<keyword evidence="3 5" id="KW-0547">Nucleotide-binding</keyword>
<comment type="domain">
    <text evidence="5">Consists of three domains, a large central CORE domain and two small peripheral domains, NMPbind and LID, which undergo movements during catalysis. The LID domain closes over the site of phosphoryl transfer upon ATP binding. Assembling and dissambling the active center during each catalytic cycle provides an effective means to prevent ATP hydrolysis. Some bacteria have evolved a zinc-coordinating structure that stabilizes the LID domain.</text>
</comment>
<feature type="binding site" evidence="5">
    <location>
        <begin position="10"/>
        <end position="15"/>
    </location>
    <ligand>
        <name>ATP</name>
        <dbReference type="ChEBI" id="CHEBI:30616"/>
    </ligand>
</feature>
<dbReference type="PANTHER" id="PTHR23359">
    <property type="entry name" value="NUCLEOTIDE KINASE"/>
    <property type="match status" value="1"/>
</dbReference>
<evidence type="ECO:0000256" key="2">
    <source>
        <dbReference type="ARBA" id="ARBA00022727"/>
    </source>
</evidence>
<dbReference type="InterPro" id="IPR006259">
    <property type="entry name" value="Adenyl_kin_sub"/>
</dbReference>
<comment type="function">
    <text evidence="5">Catalyzes the reversible transfer of the terminal phosphate group between ATP and AMP. Plays an important role in cellular energy homeostasis and in adenine nucleotide metabolism.</text>
</comment>
<keyword evidence="5" id="KW-0479">Metal-binding</keyword>
<dbReference type="InParanoid" id="A0A330L3C0"/>
<feature type="binding site" evidence="5">
    <location>
        <position position="199"/>
    </location>
    <ligand>
        <name>ATP</name>
        <dbReference type="ChEBI" id="CHEBI:30616"/>
    </ligand>
</feature>
<proteinExistence type="inferred from homology"/>
<dbReference type="NCBIfam" id="NF001381">
    <property type="entry name" value="PRK00279.1-3"/>
    <property type="match status" value="1"/>
</dbReference>
<protein>
    <recommendedName>
        <fullName evidence="5 7">Adenylate kinase</fullName>
        <shortName evidence="5">AK</shortName>
        <ecNumber evidence="5 7">2.7.4.3</ecNumber>
    </recommendedName>
    <alternativeName>
        <fullName evidence="5">ATP-AMP transphosphorylase</fullName>
    </alternativeName>
    <alternativeName>
        <fullName evidence="5">ATP:AMP phosphotransferase</fullName>
    </alternativeName>
    <alternativeName>
        <fullName evidence="5">Adenylate monophosphate kinase</fullName>
    </alternativeName>
</protein>
<comment type="catalytic activity">
    <reaction evidence="5 7">
        <text>AMP + ATP = 2 ADP</text>
        <dbReference type="Rhea" id="RHEA:12973"/>
        <dbReference type="ChEBI" id="CHEBI:30616"/>
        <dbReference type="ChEBI" id="CHEBI:456215"/>
        <dbReference type="ChEBI" id="CHEBI:456216"/>
        <dbReference type="EC" id="2.7.4.3"/>
    </reaction>
</comment>
<dbReference type="OrthoDB" id="9805030at2"/>
<dbReference type="GO" id="GO:0008270">
    <property type="term" value="F:zinc ion binding"/>
    <property type="evidence" value="ECO:0007669"/>
    <property type="project" value="UniProtKB-UniRule"/>
</dbReference>
<keyword evidence="1 5" id="KW-0808">Transferase</keyword>
<feature type="binding site" evidence="5">
    <location>
        <position position="31"/>
    </location>
    <ligand>
        <name>AMP</name>
        <dbReference type="ChEBI" id="CHEBI:456215"/>
    </ligand>
</feature>
<dbReference type="NCBIfam" id="NF001380">
    <property type="entry name" value="PRK00279.1-2"/>
    <property type="match status" value="1"/>
</dbReference>
<dbReference type="Proteomes" id="UP000248168">
    <property type="component" value="Unassembled WGS sequence"/>
</dbReference>
<keyword evidence="10" id="KW-1185">Reference proteome</keyword>
<comment type="pathway">
    <text evidence="5">Purine metabolism; AMP biosynthesis via salvage pathway; AMP from ADP: step 1/1.</text>
</comment>
<keyword evidence="4 5" id="KW-0418">Kinase</keyword>
<keyword evidence="5" id="KW-0963">Cytoplasm</keyword>
<comment type="similarity">
    <text evidence="5 6">Belongs to the adenylate kinase family.</text>
</comment>
<dbReference type="PRINTS" id="PR00094">
    <property type="entry name" value="ADENYLTKNASE"/>
</dbReference>
<feature type="binding site" evidence="5">
    <location>
        <begin position="136"/>
        <end position="137"/>
    </location>
    <ligand>
        <name>ATP</name>
        <dbReference type="ChEBI" id="CHEBI:30616"/>
    </ligand>
</feature>
<feature type="binding site" evidence="5">
    <location>
        <begin position="57"/>
        <end position="59"/>
    </location>
    <ligand>
        <name>AMP</name>
        <dbReference type="ChEBI" id="CHEBI:456215"/>
    </ligand>
</feature>
<feature type="region of interest" description="LID" evidence="5">
    <location>
        <begin position="126"/>
        <end position="163"/>
    </location>
</feature>
<dbReference type="NCBIfam" id="NF011100">
    <property type="entry name" value="PRK14527.1"/>
    <property type="match status" value="1"/>
</dbReference>
<reference evidence="10" key="1">
    <citation type="submission" date="2018-04" db="EMBL/GenBank/DDBJ databases">
        <authorList>
            <person name="Lucker S."/>
            <person name="Sakoula D."/>
        </authorList>
    </citation>
    <scope>NUCLEOTIDE SEQUENCE [LARGE SCALE GENOMIC DNA]</scope>
</reference>
<dbReference type="PROSITE" id="PS00113">
    <property type="entry name" value="ADENYLATE_KINASE"/>
    <property type="match status" value="1"/>
</dbReference>
<comment type="subcellular location">
    <subcellularLocation>
        <location evidence="5 7">Cytoplasm</location>
    </subcellularLocation>
</comment>
<sequence>MRLVFLGAPGVGKGTQAEKVAAQFGIAKISTGDLLREAVRAQTVLGKDAKSYMDQGKLVPDSVVIGLVRDKLSDPSCANGFVLDGFPRTVPQAEELGHVLSQHNIRLDRVINFQVSREDVVRRLSGRRSCPKCQATFHVEFAPSKKSDSCDRCGEALVQRSDDKRDAIETRLRVYEEQTAPLIAYYDSKHLLTQLDGAGAVEAVYQNLTRVLTPYKKV</sequence>
<feature type="binding site" evidence="5">
    <location>
        <position position="36"/>
    </location>
    <ligand>
        <name>AMP</name>
        <dbReference type="ChEBI" id="CHEBI:456215"/>
    </ligand>
</feature>
<feature type="region of interest" description="NMP" evidence="5">
    <location>
        <begin position="30"/>
        <end position="59"/>
    </location>
</feature>
<dbReference type="RefSeq" id="WP_121988711.1">
    <property type="nucleotide sequence ID" value="NZ_OUNR01000003.1"/>
</dbReference>
<evidence type="ECO:0000256" key="5">
    <source>
        <dbReference type="HAMAP-Rule" id="MF_00235"/>
    </source>
</evidence>
<evidence type="ECO:0000256" key="6">
    <source>
        <dbReference type="RuleBase" id="RU003330"/>
    </source>
</evidence>
<dbReference type="InterPro" id="IPR027417">
    <property type="entry name" value="P-loop_NTPase"/>
</dbReference>
<dbReference type="AlphaFoldDB" id="A0A330L3C0"/>
<comment type="subunit">
    <text evidence="5 7">Monomer.</text>
</comment>
<evidence type="ECO:0000256" key="4">
    <source>
        <dbReference type="ARBA" id="ARBA00022777"/>
    </source>
</evidence>
<dbReference type="GO" id="GO:0005524">
    <property type="term" value="F:ATP binding"/>
    <property type="evidence" value="ECO:0007669"/>
    <property type="project" value="UniProtKB-UniRule"/>
</dbReference>
<keyword evidence="5 7" id="KW-0067">ATP-binding</keyword>
<feature type="binding site" evidence="5">
    <location>
        <position position="133"/>
    </location>
    <ligand>
        <name>Zn(2+)</name>
        <dbReference type="ChEBI" id="CHEBI:29105"/>
        <note>structural</note>
    </ligand>
</feature>
<evidence type="ECO:0000256" key="7">
    <source>
        <dbReference type="RuleBase" id="RU003331"/>
    </source>
</evidence>
<dbReference type="GO" id="GO:0044209">
    <property type="term" value="P:AMP salvage"/>
    <property type="evidence" value="ECO:0007669"/>
    <property type="project" value="UniProtKB-UniRule"/>
</dbReference>
<feature type="binding site" evidence="5">
    <location>
        <position position="171"/>
    </location>
    <ligand>
        <name>AMP</name>
        <dbReference type="ChEBI" id="CHEBI:456215"/>
    </ligand>
</feature>
<dbReference type="Pfam" id="PF00406">
    <property type="entry name" value="ADK"/>
    <property type="match status" value="1"/>
</dbReference>
<evidence type="ECO:0000259" key="8">
    <source>
        <dbReference type="Pfam" id="PF05191"/>
    </source>
</evidence>
<evidence type="ECO:0000256" key="3">
    <source>
        <dbReference type="ARBA" id="ARBA00022741"/>
    </source>
</evidence>
<feature type="domain" description="Adenylate kinase active site lid" evidence="8">
    <location>
        <begin position="127"/>
        <end position="162"/>
    </location>
</feature>
<dbReference type="EMBL" id="OUNR01000003">
    <property type="protein sequence ID" value="SPP64297.1"/>
    <property type="molecule type" value="Genomic_DNA"/>
</dbReference>
<accession>A0A330L3C0</accession>
<dbReference type="GO" id="GO:0004017">
    <property type="term" value="F:AMP kinase activity"/>
    <property type="evidence" value="ECO:0007669"/>
    <property type="project" value="UniProtKB-UniRule"/>
</dbReference>
<dbReference type="NCBIfam" id="TIGR01351">
    <property type="entry name" value="adk"/>
    <property type="match status" value="1"/>
</dbReference>
<evidence type="ECO:0000313" key="10">
    <source>
        <dbReference type="Proteomes" id="UP000248168"/>
    </source>
</evidence>
<feature type="binding site" evidence="5">
    <location>
        <begin position="85"/>
        <end position="88"/>
    </location>
    <ligand>
        <name>AMP</name>
        <dbReference type="ChEBI" id="CHEBI:456215"/>
    </ligand>
</feature>
<gene>
    <name evidence="5 9" type="primary">adk</name>
    <name evidence="9" type="ORF">NITLEN_110063</name>
</gene>
<keyword evidence="2 5" id="KW-0545">Nucleotide biosynthesis</keyword>
<dbReference type="FunCoup" id="A0A330L3C0">
    <property type="interactions" value="542"/>
</dbReference>